<sequence>MYLLPEPEGCNWAKAGDKVRVSADRILRLADDSDELAVVMTGDLTDSPVTLYLKAHRSSRVVADRKHKSVCFVILQYNSDLLWNSFEDGEYKDASTLETCLEFERALLDLRPLGHPSRHRSLSSLSSLYGRRFHISADVIDLNLATTYAEEAVAIIPPERTPDLIESLHALARIFRVRYDALQDIVNLRTAIEHQRAAFALQALGSPNPAALQGQAYSLWECYKVQGGEHNLHEAIKILEELLDCRPKDHPRRSDTLDFLAGALWTRYQLQGHASDLHRAIELEQEAFSLRPPGHSDHHHSLDNLGSSLWTRYQLQGDVSDLHEAIDLGRKAMDLRPPGHPDRAASAGNLAGTLWTRYQVEKAPEDLHWAILLQQEALQARSPSDPERHQSLSNLALSLRSRHELQHAPEDLNEAITLQEEAVSLQPAGYLHRAVLLDNLASSLEARYRLRHDVSDLHRAIELQQEVLVLWPPGHPDHPSSVQHLSNCLLHRYQDSQETTTPTGTDDFDEAFRLFSTLASLPAVSSTALCEATQEWVKRAEEFNHVSVLEAYKTSLSALDRHVAALASVVLRHQVMGPLKSLVNDAFSCALRRNNPTEAVQLFEQGRSMLWTQLARFDTPLTELRSQSETGLHLVEKFEQLSSLLQTFAKGRDSRGPLVGSAVSDTDTTERYWKLVGDWESVVEEIRRQEGFERFLLPPLLADLQEAASEGPVIIVNASQYTSDALIMLHDHPPIHVPLSITLSDIEVLAVRFAKTIKDFPASHPMDDVDESSHKEKLRQYRNLLVSDLRYVWRSVVSPVVEELETIYPTGLGGRIWWCPAAKLSTLPLHAAGPYRRGEKNLSALYISSYTPSLSALIRARGKQKVVTTNGTVDQRHFPSLILIGQAAPGLSQGQELQNVDKELMAIRSVLPETMPLDRLVGDLATDEGVVGALRAHNWVHLACHGSQDLTRPFDSSFAMKNGPLTLLRIIQAKFDNPELAFLSACHTAVGDKSTPDEVIHLAAAMQFAGFRSVIGTMWGVDDSFVHHTVTAFYRNMFRGTEKPDFRRSAECLNKATRDVLEVVPIDQRIVFIHIGA</sequence>
<dbReference type="Proteomes" id="UP000053820">
    <property type="component" value="Unassembled WGS sequence"/>
</dbReference>
<dbReference type="PANTHER" id="PTHR19959:SF119">
    <property type="entry name" value="FUNGAL LIPASE-LIKE DOMAIN-CONTAINING PROTEIN"/>
    <property type="match status" value="1"/>
</dbReference>
<dbReference type="InterPro" id="IPR011990">
    <property type="entry name" value="TPR-like_helical_dom_sf"/>
</dbReference>
<reference evidence="2 3" key="1">
    <citation type="submission" date="2014-04" db="EMBL/GenBank/DDBJ databases">
        <title>Evolutionary Origins and Diversification of the Mycorrhizal Mutualists.</title>
        <authorList>
            <consortium name="DOE Joint Genome Institute"/>
            <consortium name="Mycorrhizal Genomics Consortium"/>
            <person name="Kohler A."/>
            <person name="Kuo A."/>
            <person name="Nagy L.G."/>
            <person name="Floudas D."/>
            <person name="Copeland A."/>
            <person name="Barry K.W."/>
            <person name="Cichocki N."/>
            <person name="Veneault-Fourrey C."/>
            <person name="LaButti K."/>
            <person name="Lindquist E.A."/>
            <person name="Lipzen A."/>
            <person name="Lundell T."/>
            <person name="Morin E."/>
            <person name="Murat C."/>
            <person name="Riley R."/>
            <person name="Ohm R."/>
            <person name="Sun H."/>
            <person name="Tunlid A."/>
            <person name="Henrissat B."/>
            <person name="Grigoriev I.V."/>
            <person name="Hibbett D.S."/>
            <person name="Martin F."/>
        </authorList>
    </citation>
    <scope>NUCLEOTIDE SEQUENCE [LARGE SCALE GENOMIC DNA]</scope>
    <source>
        <strain evidence="2 3">MD-312</strain>
    </source>
</reference>
<keyword evidence="3" id="KW-1185">Reference proteome</keyword>
<organism evidence="2 3">
    <name type="scientific">Hydnomerulius pinastri MD-312</name>
    <dbReference type="NCBI Taxonomy" id="994086"/>
    <lineage>
        <taxon>Eukaryota</taxon>
        <taxon>Fungi</taxon>
        <taxon>Dikarya</taxon>
        <taxon>Basidiomycota</taxon>
        <taxon>Agaricomycotina</taxon>
        <taxon>Agaricomycetes</taxon>
        <taxon>Agaricomycetidae</taxon>
        <taxon>Boletales</taxon>
        <taxon>Boletales incertae sedis</taxon>
        <taxon>Leucogyrophana</taxon>
    </lineage>
</organism>
<dbReference type="Gene3D" id="1.25.40.10">
    <property type="entry name" value="Tetratricopeptide repeat domain"/>
    <property type="match status" value="2"/>
</dbReference>
<evidence type="ECO:0000259" key="1">
    <source>
        <dbReference type="Pfam" id="PF12770"/>
    </source>
</evidence>
<evidence type="ECO:0000313" key="3">
    <source>
        <dbReference type="Proteomes" id="UP000053820"/>
    </source>
</evidence>
<feature type="domain" description="CHAT" evidence="1">
    <location>
        <begin position="791"/>
        <end position="1062"/>
    </location>
</feature>
<dbReference type="EMBL" id="KN839864">
    <property type="protein sequence ID" value="KIJ61211.1"/>
    <property type="molecule type" value="Genomic_DNA"/>
</dbReference>
<dbReference type="PANTHER" id="PTHR19959">
    <property type="entry name" value="KINESIN LIGHT CHAIN"/>
    <property type="match status" value="1"/>
</dbReference>
<dbReference type="OrthoDB" id="9991317at2759"/>
<dbReference type="InterPro" id="IPR024983">
    <property type="entry name" value="CHAT_dom"/>
</dbReference>
<accession>A0A0C9WBI5</accession>
<evidence type="ECO:0000313" key="2">
    <source>
        <dbReference type="EMBL" id="KIJ61211.1"/>
    </source>
</evidence>
<name>A0A0C9WBI5_9AGAM</name>
<protein>
    <submittedName>
        <fullName evidence="2">Unplaced genomic scaffold scaffold_30, whole genome shotgun sequence</fullName>
    </submittedName>
</protein>
<proteinExistence type="predicted"/>
<dbReference type="HOGENOM" id="CLU_001305_0_1_1"/>
<dbReference type="AlphaFoldDB" id="A0A0C9WBI5"/>
<dbReference type="Pfam" id="PF12770">
    <property type="entry name" value="CHAT"/>
    <property type="match status" value="1"/>
</dbReference>
<dbReference type="SUPFAM" id="SSF48452">
    <property type="entry name" value="TPR-like"/>
    <property type="match status" value="1"/>
</dbReference>
<gene>
    <name evidence="2" type="ORF">HYDPIDRAFT_138045</name>
</gene>
<dbReference type="Pfam" id="PF13374">
    <property type="entry name" value="TPR_10"/>
    <property type="match status" value="2"/>
</dbReference>